<dbReference type="EMBL" id="UINC01017298">
    <property type="protein sequence ID" value="SVA71530.1"/>
    <property type="molecule type" value="Genomic_DNA"/>
</dbReference>
<sequence length="147" mass="16926">MNRFLSYGLGTLLFILVITSVVLAINRKSHTMKEGTPERVVQIYLQHLYEEDFENAYALLNEELQSECTFSEFLTNSTLYKTRFKGDSLTHKNTNEFEKAAVVTIELTSIQTSIPFGADETRREELFTLSLEEGLWKISDLRFPTVC</sequence>
<proteinExistence type="predicted"/>
<accession>A0A381Y3S2</accession>
<name>A0A381Y3S2_9ZZZZ</name>
<organism evidence="2">
    <name type="scientific">marine metagenome</name>
    <dbReference type="NCBI Taxonomy" id="408172"/>
    <lineage>
        <taxon>unclassified sequences</taxon>
        <taxon>metagenomes</taxon>
        <taxon>ecological metagenomes</taxon>
    </lineage>
</organism>
<keyword evidence="1" id="KW-0472">Membrane</keyword>
<reference evidence="2" key="1">
    <citation type="submission" date="2018-05" db="EMBL/GenBank/DDBJ databases">
        <authorList>
            <person name="Lanie J.A."/>
            <person name="Ng W.-L."/>
            <person name="Kazmierczak K.M."/>
            <person name="Andrzejewski T.M."/>
            <person name="Davidsen T.M."/>
            <person name="Wayne K.J."/>
            <person name="Tettelin H."/>
            <person name="Glass J.I."/>
            <person name="Rusch D."/>
            <person name="Podicherti R."/>
            <person name="Tsui H.-C.T."/>
            <person name="Winkler M.E."/>
        </authorList>
    </citation>
    <scope>NUCLEOTIDE SEQUENCE</scope>
</reference>
<keyword evidence="1" id="KW-0812">Transmembrane</keyword>
<keyword evidence="1" id="KW-1133">Transmembrane helix</keyword>
<feature type="transmembrane region" description="Helical" evidence="1">
    <location>
        <begin position="6"/>
        <end position="25"/>
    </location>
</feature>
<protein>
    <recommendedName>
        <fullName evidence="3">DUF4878 domain-containing protein</fullName>
    </recommendedName>
</protein>
<gene>
    <name evidence="2" type="ORF">METZ01_LOCUS124384</name>
</gene>
<dbReference type="AlphaFoldDB" id="A0A381Y3S2"/>
<evidence type="ECO:0000313" key="2">
    <source>
        <dbReference type="EMBL" id="SVA71530.1"/>
    </source>
</evidence>
<evidence type="ECO:0000256" key="1">
    <source>
        <dbReference type="SAM" id="Phobius"/>
    </source>
</evidence>
<evidence type="ECO:0008006" key="3">
    <source>
        <dbReference type="Google" id="ProtNLM"/>
    </source>
</evidence>